<evidence type="ECO:0000313" key="4">
    <source>
        <dbReference type="Proteomes" id="UP000189810"/>
    </source>
</evidence>
<dbReference type="Gene3D" id="3.90.25.10">
    <property type="entry name" value="UDP-galactose 4-epimerase, domain 1"/>
    <property type="match status" value="1"/>
</dbReference>
<organism evidence="3 4">
    <name type="scientific">Thermocrinis minervae</name>
    <dbReference type="NCBI Taxonomy" id="381751"/>
    <lineage>
        <taxon>Bacteria</taxon>
        <taxon>Pseudomonadati</taxon>
        <taxon>Aquificota</taxon>
        <taxon>Aquificia</taxon>
        <taxon>Aquificales</taxon>
        <taxon>Aquificaceae</taxon>
        <taxon>Thermocrinis</taxon>
    </lineage>
</organism>
<protein>
    <submittedName>
        <fullName evidence="3">Nucleoside-diphosphate-sugar epimerase</fullName>
    </submittedName>
</protein>
<dbReference type="PANTHER" id="PTHR43574">
    <property type="entry name" value="EPIMERASE-RELATED"/>
    <property type="match status" value="1"/>
</dbReference>
<evidence type="ECO:0000313" key="3">
    <source>
        <dbReference type="EMBL" id="SHK31503.1"/>
    </source>
</evidence>
<dbReference type="EMBL" id="LT670846">
    <property type="protein sequence ID" value="SHK31503.1"/>
    <property type="molecule type" value="Genomic_DNA"/>
</dbReference>
<dbReference type="Gene3D" id="3.40.50.720">
    <property type="entry name" value="NAD(P)-binding Rossmann-like Domain"/>
    <property type="match status" value="1"/>
</dbReference>
<reference evidence="3 4" key="1">
    <citation type="submission" date="2016-11" db="EMBL/GenBank/DDBJ databases">
        <authorList>
            <person name="Jaros S."/>
            <person name="Januszkiewicz K."/>
            <person name="Wedrychowicz H."/>
        </authorList>
    </citation>
    <scope>NUCLEOTIDE SEQUENCE [LARGE SCALE GENOMIC DNA]</scope>
    <source>
        <strain evidence="3 4">DSM 19557</strain>
    </source>
</reference>
<dbReference type="AlphaFoldDB" id="A0A1M6RGH9"/>
<keyword evidence="4" id="KW-1185">Reference proteome</keyword>
<dbReference type="InterPro" id="IPR016040">
    <property type="entry name" value="NAD(P)-bd_dom"/>
</dbReference>
<name>A0A1M6RGH9_9AQUI</name>
<dbReference type="RefSeq" id="WP_154021728.1">
    <property type="nucleotide sequence ID" value="NZ_LT670846.1"/>
</dbReference>
<dbReference type="OrthoDB" id="9801029at2"/>
<proteinExistence type="predicted"/>
<dbReference type="SUPFAM" id="SSF51735">
    <property type="entry name" value="NAD(P)-binding Rossmann-fold domains"/>
    <property type="match status" value="1"/>
</dbReference>
<evidence type="ECO:0000256" key="1">
    <source>
        <dbReference type="ARBA" id="ARBA00023027"/>
    </source>
</evidence>
<dbReference type="Proteomes" id="UP000189810">
    <property type="component" value="Chromosome I"/>
</dbReference>
<dbReference type="Pfam" id="PF16363">
    <property type="entry name" value="GDP_Man_Dehyd"/>
    <property type="match status" value="1"/>
</dbReference>
<evidence type="ECO:0000259" key="2">
    <source>
        <dbReference type="Pfam" id="PF16363"/>
    </source>
</evidence>
<gene>
    <name evidence="3" type="ORF">SAMN05444391_0639</name>
</gene>
<feature type="domain" description="NAD(P)-binding" evidence="2">
    <location>
        <begin position="4"/>
        <end position="304"/>
    </location>
</feature>
<keyword evidence="1" id="KW-0520">NAD</keyword>
<dbReference type="PRINTS" id="PR01713">
    <property type="entry name" value="NUCEPIMERASE"/>
</dbReference>
<dbReference type="STRING" id="381751.SAMN05444391_0639"/>
<sequence>MMILVTGCAGFIGWKVSKKLLEEGHMVVGVDNLNDYYDVKLKEYRLKDLQNHKNFIFYKVDIEDFEGLKEIFQRYKFDAVINEAARAGVRYSMENPFVYMTTNANGTLNLLELCRRYQVGKFVLASTSSLYAGQPMPFTEDLPVNTPISPYAASKKAAEVISYTYHYLYGIDVSVLRYFTVYGPAGRPDMSIFRFIKWALEEKPLEVFGDGAQSRDFTYIDDIAEGTIKALKPLGYEIINLGNNNPHTLQEVINLIEDYTGKKVSVQNREFHKADMKATWANIEKAKRLLDWEPKVSLEEGIGRTVEWFLENWDWLKEVRL</sequence>
<accession>A0A1M6RGH9</accession>
<dbReference type="InterPro" id="IPR036291">
    <property type="entry name" value="NAD(P)-bd_dom_sf"/>
</dbReference>